<comment type="caution">
    <text evidence="8">The sequence shown here is derived from an EMBL/GenBank/DDBJ whole genome shotgun (WGS) entry which is preliminary data.</text>
</comment>
<dbReference type="InterPro" id="IPR010998">
    <property type="entry name" value="Integrase_recombinase_N"/>
</dbReference>
<evidence type="ECO:0000256" key="3">
    <source>
        <dbReference type="ARBA" id="ARBA00023125"/>
    </source>
</evidence>
<keyword evidence="9" id="KW-1185">Reference proteome</keyword>
<dbReference type="Pfam" id="PF00589">
    <property type="entry name" value="Phage_integrase"/>
    <property type="match status" value="1"/>
</dbReference>
<dbReference type="Gene3D" id="1.10.443.10">
    <property type="entry name" value="Intergrase catalytic core"/>
    <property type="match status" value="1"/>
</dbReference>
<dbReference type="InterPro" id="IPR050090">
    <property type="entry name" value="Tyrosine_recombinase_XerCD"/>
</dbReference>
<evidence type="ECO:0000256" key="5">
    <source>
        <dbReference type="PROSITE-ProRule" id="PRU01248"/>
    </source>
</evidence>
<dbReference type="PANTHER" id="PTHR30349:SF64">
    <property type="entry name" value="PROPHAGE INTEGRASE INTD-RELATED"/>
    <property type="match status" value="1"/>
</dbReference>
<organism evidence="8 9">
    <name type="scientific">Brucella gallinifaecis</name>
    <dbReference type="NCBI Taxonomy" id="215590"/>
    <lineage>
        <taxon>Bacteria</taxon>
        <taxon>Pseudomonadati</taxon>
        <taxon>Pseudomonadota</taxon>
        <taxon>Alphaproteobacteria</taxon>
        <taxon>Hyphomicrobiales</taxon>
        <taxon>Brucellaceae</taxon>
        <taxon>Brucella/Ochrobactrum group</taxon>
        <taxon>Brucella</taxon>
    </lineage>
</organism>
<dbReference type="GO" id="GO:0006310">
    <property type="term" value="P:DNA recombination"/>
    <property type="evidence" value="ECO:0007669"/>
    <property type="project" value="UniProtKB-KW"/>
</dbReference>
<dbReference type="InterPro" id="IPR013762">
    <property type="entry name" value="Integrase-like_cat_sf"/>
</dbReference>
<dbReference type="RefSeq" id="WP_140903901.1">
    <property type="nucleotide sequence ID" value="NZ_JBHTMD010000020.1"/>
</dbReference>
<proteinExistence type="inferred from homology"/>
<dbReference type="AlphaFoldDB" id="A0A502BSM4"/>
<dbReference type="PROSITE" id="PS51900">
    <property type="entry name" value="CB"/>
    <property type="match status" value="1"/>
</dbReference>
<keyword evidence="4" id="KW-0233">DNA recombination</keyword>
<dbReference type="Gene3D" id="1.10.150.130">
    <property type="match status" value="1"/>
</dbReference>
<dbReference type="EMBL" id="VEWJ01000002">
    <property type="protein sequence ID" value="TPF76689.1"/>
    <property type="molecule type" value="Genomic_DNA"/>
</dbReference>
<gene>
    <name evidence="8" type="ORF">FHY56_04135</name>
</gene>
<accession>A0A502BSM4</accession>
<evidence type="ECO:0000259" key="6">
    <source>
        <dbReference type="PROSITE" id="PS51898"/>
    </source>
</evidence>
<dbReference type="InterPro" id="IPR002104">
    <property type="entry name" value="Integrase_catalytic"/>
</dbReference>
<evidence type="ECO:0000313" key="8">
    <source>
        <dbReference type="EMBL" id="TPF76689.1"/>
    </source>
</evidence>
<dbReference type="InterPro" id="IPR044068">
    <property type="entry name" value="CB"/>
</dbReference>
<sequence length="347" mass="39105">MRVSLKGVHRVKKLLANGEERFYYYAWRGGPLLRGEDGKLLSPSDPEFHAVYSEACKQLTSGKKQTLSFLIKEFSKASEFTGKSDKTRKDYIRYLKEIEDVFGDLSFAYLENPRARGKFKQWRDTMSDRPRTADYAWSVLSRVLSFSKDRGHISVNVCERGGRLYKSERAEKIWTPDVIERFIKVASKELQLALMMGLWTGQRQGDLLRVSWPSYDGKTLRIKQGKTGARVTIPVGQPLKILLGDGEKSFDTILINSHGKAWTEDGFRTSWRKACAKAGIDDLNFHDLRGTAVTRLALAGCNTSQIASITGHSQKDAEAILDAHYLGGKIELAEIAISKLEQFTNGL</sequence>
<name>A0A502BSM4_9HYPH</name>
<keyword evidence="3 5" id="KW-0238">DNA-binding</keyword>
<protein>
    <submittedName>
        <fullName evidence="8">Integrase</fullName>
    </submittedName>
</protein>
<dbReference type="Proteomes" id="UP000315388">
    <property type="component" value="Unassembled WGS sequence"/>
</dbReference>
<dbReference type="PANTHER" id="PTHR30349">
    <property type="entry name" value="PHAGE INTEGRASE-RELATED"/>
    <property type="match status" value="1"/>
</dbReference>
<comment type="similarity">
    <text evidence="1">Belongs to the 'phage' integrase family.</text>
</comment>
<feature type="domain" description="Core-binding (CB)" evidence="7">
    <location>
        <begin position="65"/>
        <end position="148"/>
    </location>
</feature>
<dbReference type="InterPro" id="IPR011010">
    <property type="entry name" value="DNA_brk_join_enz"/>
</dbReference>
<dbReference type="OrthoDB" id="8201432at2"/>
<evidence type="ECO:0000256" key="4">
    <source>
        <dbReference type="ARBA" id="ARBA00023172"/>
    </source>
</evidence>
<reference evidence="8 9" key="1">
    <citation type="journal article" date="2003" name="Int. J. Syst. Evol. Microbiol.">
        <title>Towards a standardized format for the description of a novel species (of an established genus): Ochrobactrum gallinifaecis sp. nov.</title>
        <authorList>
            <person name="Kampfer P."/>
            <person name="Buczolits S."/>
            <person name="Albrecht A."/>
            <person name="Busse H.J."/>
            <person name="Stackebrandt E."/>
        </authorList>
    </citation>
    <scope>NUCLEOTIDE SEQUENCE [LARGE SCALE GENOMIC DNA]</scope>
    <source>
        <strain evidence="8 9">ISO 196</strain>
    </source>
</reference>
<evidence type="ECO:0000259" key="7">
    <source>
        <dbReference type="PROSITE" id="PS51900"/>
    </source>
</evidence>
<feature type="domain" description="Tyr recombinase" evidence="6">
    <location>
        <begin position="169"/>
        <end position="337"/>
    </location>
</feature>
<evidence type="ECO:0000313" key="9">
    <source>
        <dbReference type="Proteomes" id="UP000315388"/>
    </source>
</evidence>
<evidence type="ECO:0000256" key="1">
    <source>
        <dbReference type="ARBA" id="ARBA00008857"/>
    </source>
</evidence>
<keyword evidence="2" id="KW-0229">DNA integration</keyword>
<dbReference type="GO" id="GO:0015074">
    <property type="term" value="P:DNA integration"/>
    <property type="evidence" value="ECO:0007669"/>
    <property type="project" value="UniProtKB-KW"/>
</dbReference>
<evidence type="ECO:0000256" key="2">
    <source>
        <dbReference type="ARBA" id="ARBA00022908"/>
    </source>
</evidence>
<dbReference type="PROSITE" id="PS51898">
    <property type="entry name" value="TYR_RECOMBINASE"/>
    <property type="match status" value="1"/>
</dbReference>
<dbReference type="SUPFAM" id="SSF56349">
    <property type="entry name" value="DNA breaking-rejoining enzymes"/>
    <property type="match status" value="1"/>
</dbReference>
<dbReference type="GO" id="GO:0003677">
    <property type="term" value="F:DNA binding"/>
    <property type="evidence" value="ECO:0007669"/>
    <property type="project" value="UniProtKB-UniRule"/>
</dbReference>